<organism evidence="1">
    <name type="scientific">Echinostoma caproni</name>
    <dbReference type="NCBI Taxonomy" id="27848"/>
    <lineage>
        <taxon>Eukaryota</taxon>
        <taxon>Metazoa</taxon>
        <taxon>Spiralia</taxon>
        <taxon>Lophotrochozoa</taxon>
        <taxon>Platyhelminthes</taxon>
        <taxon>Trematoda</taxon>
        <taxon>Digenea</taxon>
        <taxon>Plagiorchiida</taxon>
        <taxon>Echinostomata</taxon>
        <taxon>Echinostomatoidea</taxon>
        <taxon>Echinostomatidae</taxon>
        <taxon>Echinostoma</taxon>
    </lineage>
</organism>
<sequence>LAPAPNSDETTSLDDLEKPEVPSLLPEYWQIPVDLEQMDPRWIEFITPCDDNSITC</sequence>
<protein>
    <submittedName>
        <fullName evidence="1">DDE_Tnp_ISL3 domain-containing protein</fullName>
    </submittedName>
</protein>
<evidence type="ECO:0000313" key="1">
    <source>
        <dbReference type="WBParaSite" id="ECPE_0001376301-mRNA-1"/>
    </source>
</evidence>
<dbReference type="AlphaFoldDB" id="A0A183B3D8"/>
<name>A0A183B3D8_9TREM</name>
<dbReference type="WBParaSite" id="ECPE_0001376301-mRNA-1">
    <property type="protein sequence ID" value="ECPE_0001376301-mRNA-1"/>
    <property type="gene ID" value="ECPE_0001376301"/>
</dbReference>
<proteinExistence type="predicted"/>
<reference evidence="1" key="1">
    <citation type="submission" date="2016-06" db="UniProtKB">
        <authorList>
            <consortium name="WormBaseParasite"/>
        </authorList>
    </citation>
    <scope>IDENTIFICATION</scope>
</reference>
<accession>A0A183B3D8</accession>